<dbReference type="SUPFAM" id="SSF56349">
    <property type="entry name" value="DNA breaking-rejoining enzymes"/>
    <property type="match status" value="2"/>
</dbReference>
<protein>
    <recommendedName>
        <fullName evidence="4">Tyr recombinase domain-containing protein</fullName>
    </recommendedName>
</protein>
<evidence type="ECO:0000256" key="1">
    <source>
        <dbReference type="ARBA" id="ARBA00023172"/>
    </source>
</evidence>
<proteinExistence type="predicted"/>
<dbReference type="InterPro" id="IPR013762">
    <property type="entry name" value="Integrase-like_cat_sf"/>
</dbReference>
<dbReference type="Proteomes" id="UP001432014">
    <property type="component" value="Chromosome"/>
</dbReference>
<gene>
    <name evidence="2" type="ORF">OG469_01800</name>
</gene>
<reference evidence="2 3" key="1">
    <citation type="submission" date="2022-10" db="EMBL/GenBank/DDBJ databases">
        <title>The complete genomes of actinobacterial strains from the NBC collection.</title>
        <authorList>
            <person name="Joergensen T.S."/>
            <person name="Alvarez Arevalo M."/>
            <person name="Sterndorff E.B."/>
            <person name="Faurdal D."/>
            <person name="Vuksanovic O."/>
            <person name="Mourched A.-S."/>
            <person name="Charusanti P."/>
            <person name="Shaw S."/>
            <person name="Blin K."/>
            <person name="Weber T."/>
        </authorList>
    </citation>
    <scope>NUCLEOTIDE SEQUENCE [LARGE SCALE GENOMIC DNA]</scope>
    <source>
        <strain evidence="2 3">NBC_01247</strain>
    </source>
</reference>
<name>A0ABZ1W0M2_9ACTN</name>
<evidence type="ECO:0000313" key="3">
    <source>
        <dbReference type="Proteomes" id="UP001432014"/>
    </source>
</evidence>
<accession>A0ABZ1W0M2</accession>
<organism evidence="2 3">
    <name type="scientific">Kitasatospora herbaricolor</name>
    <dbReference type="NCBI Taxonomy" id="68217"/>
    <lineage>
        <taxon>Bacteria</taxon>
        <taxon>Bacillati</taxon>
        <taxon>Actinomycetota</taxon>
        <taxon>Actinomycetes</taxon>
        <taxon>Kitasatosporales</taxon>
        <taxon>Streptomycetaceae</taxon>
        <taxon>Kitasatospora</taxon>
    </lineage>
</organism>
<sequence length="485" mass="55667">MQLFFVNSKLARRHLDSPVVSGDEVAGLLDDRALADGTPVFLDDETMMPVEPLCSWGRSLSDAELAEGTLKDYGRIIARVADHQVQRGRDLVTATESDLQVYKRVRTELQTRPVGDSAWGKEAQLIDRFYGHLKDRGVLRQTPRRMVIRGRRIKQKMDIRHLTYGQYRYFRDVGLGGQRPDSTVDRSFRGWSPHRNRGAADLALGTGMRWREWATVLLPELGIGVGHRVDEVTFMVQACAKYGKARSIYVPKDSMTSLESYLLLERPEQASMSARRLERHHRDLFVVSRIDHESGLVYGTLDGMQRVFTMSAMDAGLRRVTVQETEVGLEALAVFICRGGLMPLADSWKRYRHAAWRRMVARQDENTPPLPRKRWRWHDLRHTYALQLLNYLERQMDGEEPDAVARRRRHRSYLSGHMRLNPLLIVSRRLGHSSPATTYEYLEYTDDLLPDFDDAFQGWVGEVGSEATYAQIAAHAFGLEKRESL</sequence>
<dbReference type="RefSeq" id="WP_329492961.1">
    <property type="nucleotide sequence ID" value="NZ_CP108460.1"/>
</dbReference>
<evidence type="ECO:0008006" key="4">
    <source>
        <dbReference type="Google" id="ProtNLM"/>
    </source>
</evidence>
<dbReference type="EMBL" id="CP108482">
    <property type="protein sequence ID" value="WUS54348.1"/>
    <property type="molecule type" value="Genomic_DNA"/>
</dbReference>
<keyword evidence="3" id="KW-1185">Reference proteome</keyword>
<dbReference type="InterPro" id="IPR011010">
    <property type="entry name" value="DNA_brk_join_enz"/>
</dbReference>
<keyword evidence="1" id="KW-0233">DNA recombination</keyword>
<dbReference type="Gene3D" id="1.10.443.10">
    <property type="entry name" value="Intergrase catalytic core"/>
    <property type="match status" value="1"/>
</dbReference>
<evidence type="ECO:0000313" key="2">
    <source>
        <dbReference type="EMBL" id="WUS54348.1"/>
    </source>
</evidence>